<dbReference type="InterPro" id="IPR036390">
    <property type="entry name" value="WH_DNA-bd_sf"/>
</dbReference>
<keyword evidence="2" id="KW-1185">Reference proteome</keyword>
<dbReference type="Proteomes" id="UP001319180">
    <property type="component" value="Unassembled WGS sequence"/>
</dbReference>
<dbReference type="Pfam" id="PF01475">
    <property type="entry name" value="FUR"/>
    <property type="match status" value="1"/>
</dbReference>
<sequence>MLSSTSARYFITLAESTLADQNIVLTAKKKRILEEILNGQGSFDAESVYLRLCNQGRCVSRSTVYNTLAVLVRAGLLMIGHDPHRKLQIYHLQYKGIPLSASGSP</sequence>
<proteinExistence type="predicted"/>
<dbReference type="AlphaFoldDB" id="A0AAP2GBJ8"/>
<dbReference type="EMBL" id="JAHESC010000001">
    <property type="protein sequence ID" value="MBT1685177.1"/>
    <property type="molecule type" value="Genomic_DNA"/>
</dbReference>
<protein>
    <submittedName>
        <fullName evidence="1">Transcriptional repressor</fullName>
    </submittedName>
</protein>
<reference evidence="1 2" key="1">
    <citation type="submission" date="2021-05" db="EMBL/GenBank/DDBJ databases">
        <title>A Polyphasic approach of four new species of the genus Ohtaekwangia: Ohtaekwangia histidinii sp. nov., Ohtaekwangia cretensis sp. nov., Ohtaekwangia indiensis sp. nov., Ohtaekwangia reichenbachii sp. nov. from diverse environment.</title>
        <authorList>
            <person name="Octaviana S."/>
        </authorList>
    </citation>
    <scope>NUCLEOTIDE SEQUENCE [LARGE SCALE GENOMIC DNA]</scope>
    <source>
        <strain evidence="1 2">PWU37</strain>
    </source>
</reference>
<dbReference type="InterPro" id="IPR002481">
    <property type="entry name" value="FUR"/>
</dbReference>
<dbReference type="RefSeq" id="WP_254088426.1">
    <property type="nucleotide sequence ID" value="NZ_JAHESC010000001.1"/>
</dbReference>
<dbReference type="Gene3D" id="1.10.10.10">
    <property type="entry name" value="Winged helix-like DNA-binding domain superfamily/Winged helix DNA-binding domain"/>
    <property type="match status" value="1"/>
</dbReference>
<dbReference type="InterPro" id="IPR036388">
    <property type="entry name" value="WH-like_DNA-bd_sf"/>
</dbReference>
<comment type="caution">
    <text evidence="1">The sequence shown here is derived from an EMBL/GenBank/DDBJ whole genome shotgun (WGS) entry which is preliminary data.</text>
</comment>
<evidence type="ECO:0000313" key="1">
    <source>
        <dbReference type="EMBL" id="MBT1685177.1"/>
    </source>
</evidence>
<gene>
    <name evidence="1" type="ORF">KK078_01345</name>
</gene>
<accession>A0AAP2GBJ8</accession>
<name>A0AAP2GBJ8_9BACT</name>
<evidence type="ECO:0000313" key="2">
    <source>
        <dbReference type="Proteomes" id="UP001319180"/>
    </source>
</evidence>
<dbReference type="GO" id="GO:0003700">
    <property type="term" value="F:DNA-binding transcription factor activity"/>
    <property type="evidence" value="ECO:0007669"/>
    <property type="project" value="InterPro"/>
</dbReference>
<organism evidence="1 2">
    <name type="scientific">Dawidia soli</name>
    <dbReference type="NCBI Taxonomy" id="2782352"/>
    <lineage>
        <taxon>Bacteria</taxon>
        <taxon>Pseudomonadati</taxon>
        <taxon>Bacteroidota</taxon>
        <taxon>Cytophagia</taxon>
        <taxon>Cytophagales</taxon>
        <taxon>Chryseotaleaceae</taxon>
        <taxon>Dawidia</taxon>
    </lineage>
</organism>
<dbReference type="SUPFAM" id="SSF46785">
    <property type="entry name" value="Winged helix' DNA-binding domain"/>
    <property type="match status" value="1"/>
</dbReference>